<evidence type="ECO:0000313" key="2">
    <source>
        <dbReference type="Proteomes" id="UP000499080"/>
    </source>
</evidence>
<evidence type="ECO:0000313" key="1">
    <source>
        <dbReference type="EMBL" id="GBO19629.1"/>
    </source>
</evidence>
<proteinExistence type="predicted"/>
<accession>A0A4Y2V309</accession>
<reference evidence="1 2" key="1">
    <citation type="journal article" date="2019" name="Sci. Rep.">
        <title>Orb-weaving spider Araneus ventricosus genome elucidates the spidroin gene catalogue.</title>
        <authorList>
            <person name="Kono N."/>
            <person name="Nakamura H."/>
            <person name="Ohtoshi R."/>
            <person name="Moran D.A.P."/>
            <person name="Shinohara A."/>
            <person name="Yoshida Y."/>
            <person name="Fujiwara M."/>
            <person name="Mori M."/>
            <person name="Tomita M."/>
            <person name="Arakawa K."/>
        </authorList>
    </citation>
    <scope>NUCLEOTIDE SEQUENCE [LARGE SCALE GENOMIC DNA]</scope>
</reference>
<dbReference type="Proteomes" id="UP000499080">
    <property type="component" value="Unassembled WGS sequence"/>
</dbReference>
<sequence length="96" mass="10656">MMMRWSVSRCYHTVGTRRGSKRRWDVGLDAGSLQPTTICYCALAFDVEGLTAGAVSGSAGRYPPTLSRRLMKEDSSDDDFLFVCSLSPARQSLSWQ</sequence>
<comment type="caution">
    <text evidence="1">The sequence shown here is derived from an EMBL/GenBank/DDBJ whole genome shotgun (WGS) entry which is preliminary data.</text>
</comment>
<protein>
    <submittedName>
        <fullName evidence="1">Uncharacterized protein</fullName>
    </submittedName>
</protein>
<dbReference type="AlphaFoldDB" id="A0A4Y2V309"/>
<keyword evidence="2" id="KW-1185">Reference proteome</keyword>
<organism evidence="1 2">
    <name type="scientific">Araneus ventricosus</name>
    <name type="common">Orbweaver spider</name>
    <name type="synonym">Epeira ventricosa</name>
    <dbReference type="NCBI Taxonomy" id="182803"/>
    <lineage>
        <taxon>Eukaryota</taxon>
        <taxon>Metazoa</taxon>
        <taxon>Ecdysozoa</taxon>
        <taxon>Arthropoda</taxon>
        <taxon>Chelicerata</taxon>
        <taxon>Arachnida</taxon>
        <taxon>Araneae</taxon>
        <taxon>Araneomorphae</taxon>
        <taxon>Entelegynae</taxon>
        <taxon>Araneoidea</taxon>
        <taxon>Araneidae</taxon>
        <taxon>Araneus</taxon>
    </lineage>
</organism>
<gene>
    <name evidence="1" type="ORF">AVEN_173243_1</name>
</gene>
<name>A0A4Y2V309_ARAVE</name>
<dbReference type="EMBL" id="BGPR01043096">
    <property type="protein sequence ID" value="GBO19629.1"/>
    <property type="molecule type" value="Genomic_DNA"/>
</dbReference>